<dbReference type="InterPro" id="IPR002893">
    <property type="entry name" value="Znf_MYND"/>
</dbReference>
<keyword evidence="2 4" id="KW-0863">Zinc-finger</keyword>
<comment type="caution">
    <text evidence="7">The sequence shown here is derived from an EMBL/GenBank/DDBJ whole genome shotgun (WGS) entry which is preliminary data.</text>
</comment>
<dbReference type="Pfam" id="PF01753">
    <property type="entry name" value="zf-MYND"/>
    <property type="match status" value="1"/>
</dbReference>
<keyword evidence="1" id="KW-0479">Metal-binding</keyword>
<sequence>MKLDKVRVQKNPSLPQETRKTSKQQQANFLKTMYGPSKGKEVHKDDMKALKGREAQRGISCRWPQCSNWEEPGGEKFKRCARCYNEQKRVWFYCSRECQIKDWRVNHKAICGKPIAVEAAQQAFVARKPGDAPEVRQVGPTKDGFKRSPALVEHVHKLNLHPTVDFYARIARGNGHGDFIQLDTPFKPVQCLVRAAREEAMCAGNKRSAAMLCHFFVWLLWAQHQDEVIGVDFDVLLEQMAKEFEMEKMLKDMILELEELQQEDRFQRPLLLADLPEPIWQDFLDLGELDIDRELPYKRDTEELPDWLERVDQTTYFDHRDRSLVDMASKIRIQCAEGAQIVRRPGGYFMDKRKLCIYEPPPPRSSTDSASGPSSSPSGSATVAEAD</sequence>
<feature type="compositionally biased region" description="Low complexity" evidence="5">
    <location>
        <begin position="365"/>
        <end position="387"/>
    </location>
</feature>
<feature type="domain" description="MYND-type" evidence="6">
    <location>
        <begin position="66"/>
        <end position="111"/>
    </location>
</feature>
<gene>
    <name evidence="7" type="ORF">V5O48_016488</name>
</gene>
<protein>
    <recommendedName>
        <fullName evidence="6">MYND-type domain-containing protein</fullName>
    </recommendedName>
</protein>
<evidence type="ECO:0000256" key="5">
    <source>
        <dbReference type="SAM" id="MobiDB-lite"/>
    </source>
</evidence>
<evidence type="ECO:0000256" key="1">
    <source>
        <dbReference type="ARBA" id="ARBA00022723"/>
    </source>
</evidence>
<dbReference type="PROSITE" id="PS50865">
    <property type="entry name" value="ZF_MYND_2"/>
    <property type="match status" value="1"/>
</dbReference>
<reference evidence="7 8" key="1">
    <citation type="submission" date="2024-02" db="EMBL/GenBank/DDBJ databases">
        <title>A draft genome for the cacao thread blight pathogen Marasmius crinis-equi.</title>
        <authorList>
            <person name="Cohen S.P."/>
            <person name="Baruah I.K."/>
            <person name="Amoako-Attah I."/>
            <person name="Bukari Y."/>
            <person name="Meinhardt L.W."/>
            <person name="Bailey B.A."/>
        </authorList>
    </citation>
    <scope>NUCLEOTIDE SEQUENCE [LARGE SCALE GENOMIC DNA]</scope>
    <source>
        <strain evidence="7 8">GH-76</strain>
    </source>
</reference>
<feature type="region of interest" description="Disordered" evidence="5">
    <location>
        <begin position="1"/>
        <end position="25"/>
    </location>
</feature>
<organism evidence="7 8">
    <name type="scientific">Marasmius crinis-equi</name>
    <dbReference type="NCBI Taxonomy" id="585013"/>
    <lineage>
        <taxon>Eukaryota</taxon>
        <taxon>Fungi</taxon>
        <taxon>Dikarya</taxon>
        <taxon>Basidiomycota</taxon>
        <taxon>Agaricomycotina</taxon>
        <taxon>Agaricomycetes</taxon>
        <taxon>Agaricomycetidae</taxon>
        <taxon>Agaricales</taxon>
        <taxon>Marasmiineae</taxon>
        <taxon>Marasmiaceae</taxon>
        <taxon>Marasmius</taxon>
    </lineage>
</organism>
<name>A0ABR3ERV5_9AGAR</name>
<evidence type="ECO:0000259" key="6">
    <source>
        <dbReference type="PROSITE" id="PS50865"/>
    </source>
</evidence>
<dbReference type="Gene3D" id="6.10.140.2220">
    <property type="match status" value="1"/>
</dbReference>
<keyword evidence="8" id="KW-1185">Reference proteome</keyword>
<dbReference type="SUPFAM" id="SSF144232">
    <property type="entry name" value="HIT/MYND zinc finger-like"/>
    <property type="match status" value="1"/>
</dbReference>
<evidence type="ECO:0000313" key="8">
    <source>
        <dbReference type="Proteomes" id="UP001465976"/>
    </source>
</evidence>
<proteinExistence type="predicted"/>
<keyword evidence="3" id="KW-0862">Zinc</keyword>
<evidence type="ECO:0000256" key="2">
    <source>
        <dbReference type="ARBA" id="ARBA00022771"/>
    </source>
</evidence>
<dbReference type="EMBL" id="JBAHYK010002222">
    <property type="protein sequence ID" value="KAL0565533.1"/>
    <property type="molecule type" value="Genomic_DNA"/>
</dbReference>
<dbReference type="Proteomes" id="UP001465976">
    <property type="component" value="Unassembled WGS sequence"/>
</dbReference>
<accession>A0ABR3ERV5</accession>
<evidence type="ECO:0000256" key="3">
    <source>
        <dbReference type="ARBA" id="ARBA00022833"/>
    </source>
</evidence>
<evidence type="ECO:0000313" key="7">
    <source>
        <dbReference type="EMBL" id="KAL0565533.1"/>
    </source>
</evidence>
<evidence type="ECO:0000256" key="4">
    <source>
        <dbReference type="PROSITE-ProRule" id="PRU00134"/>
    </source>
</evidence>
<feature type="region of interest" description="Disordered" evidence="5">
    <location>
        <begin position="359"/>
        <end position="387"/>
    </location>
</feature>